<dbReference type="SUPFAM" id="SSF46894">
    <property type="entry name" value="C-terminal effector domain of the bipartite response regulators"/>
    <property type="match status" value="1"/>
</dbReference>
<evidence type="ECO:0000259" key="8">
    <source>
        <dbReference type="PROSITE" id="PS50110"/>
    </source>
</evidence>
<evidence type="ECO:0000259" key="9">
    <source>
        <dbReference type="PROSITE" id="PS51755"/>
    </source>
</evidence>
<dbReference type="InterPro" id="IPR039420">
    <property type="entry name" value="WalR-like"/>
</dbReference>
<keyword evidence="3 7" id="KW-0238">DNA-binding</keyword>
<dbReference type="InterPro" id="IPR001867">
    <property type="entry name" value="OmpR/PhoB-type_DNA-bd"/>
</dbReference>
<organism evidence="10">
    <name type="scientific">[Clostridium] nexile</name>
    <dbReference type="NCBI Taxonomy" id="29361"/>
    <lineage>
        <taxon>Bacteria</taxon>
        <taxon>Bacillati</taxon>
        <taxon>Bacillota</taxon>
        <taxon>Clostridia</taxon>
        <taxon>Lachnospirales</taxon>
        <taxon>Lachnospiraceae</taxon>
        <taxon>Tyzzerella</taxon>
    </lineage>
</organism>
<evidence type="ECO:0000256" key="1">
    <source>
        <dbReference type="ARBA" id="ARBA00018672"/>
    </source>
</evidence>
<reference evidence="10" key="1">
    <citation type="submission" date="2019-11" db="EMBL/GenBank/DDBJ databases">
        <authorList>
            <person name="Feng L."/>
        </authorList>
    </citation>
    <scope>NUCLEOTIDE SEQUENCE</scope>
    <source>
        <strain evidence="10">CnexileLFYP112</strain>
    </source>
</reference>
<name>A0A6N2TDB7_9FIRM</name>
<dbReference type="SMART" id="SM00862">
    <property type="entry name" value="Trans_reg_C"/>
    <property type="match status" value="1"/>
</dbReference>
<gene>
    <name evidence="10" type="primary">regX3_3</name>
    <name evidence="10" type="ORF">CNLFYP112_01747</name>
</gene>
<dbReference type="InterPro" id="IPR036388">
    <property type="entry name" value="WH-like_DNA-bd_sf"/>
</dbReference>
<feature type="modified residue" description="4-aspartylphosphate" evidence="6">
    <location>
        <position position="51"/>
    </location>
</feature>
<dbReference type="Gene3D" id="1.10.10.10">
    <property type="entry name" value="Winged helix-like DNA-binding domain superfamily/Winged helix DNA-binding domain"/>
    <property type="match status" value="1"/>
</dbReference>
<feature type="domain" description="OmpR/PhoB-type" evidence="9">
    <location>
        <begin position="121"/>
        <end position="221"/>
    </location>
</feature>
<dbReference type="Pfam" id="PF00486">
    <property type="entry name" value="Trans_reg_C"/>
    <property type="match status" value="1"/>
</dbReference>
<dbReference type="Gene3D" id="3.40.50.2300">
    <property type="match status" value="1"/>
</dbReference>
<dbReference type="GO" id="GO:0032993">
    <property type="term" value="C:protein-DNA complex"/>
    <property type="evidence" value="ECO:0007669"/>
    <property type="project" value="TreeGrafter"/>
</dbReference>
<dbReference type="SUPFAM" id="SSF52172">
    <property type="entry name" value="CheY-like"/>
    <property type="match status" value="1"/>
</dbReference>
<evidence type="ECO:0000256" key="4">
    <source>
        <dbReference type="ARBA" id="ARBA00023163"/>
    </source>
</evidence>
<keyword evidence="4" id="KW-0804">Transcription</keyword>
<proteinExistence type="predicted"/>
<sequence>MRILIAEDDENLREGIAFSLSLDGFEIATASDVKETLERLKKEPLDLVLLDCNFPDGSGFEVCRKMRDFCNVPVLMLTARDTEMDEIRALEMGADDFMSKPFSLAVLKARIRNLLRRKGEIRSICSNGVQIFTESREVYVDEHKISLSSVEYKLLLYLMQNRGHIVSKEQILEHIWDVDGKFVDDNIVSVNIRRLRMRVEKDAAHPKWIQTIHGLGYRWNEEV</sequence>
<dbReference type="InterPro" id="IPR001789">
    <property type="entry name" value="Sig_transdc_resp-reg_receiver"/>
</dbReference>
<dbReference type="PROSITE" id="PS51755">
    <property type="entry name" value="OMPR_PHOB"/>
    <property type="match status" value="1"/>
</dbReference>
<evidence type="ECO:0000256" key="7">
    <source>
        <dbReference type="PROSITE-ProRule" id="PRU01091"/>
    </source>
</evidence>
<dbReference type="InterPro" id="IPR016032">
    <property type="entry name" value="Sig_transdc_resp-reg_C-effctor"/>
</dbReference>
<dbReference type="GO" id="GO:0005829">
    <property type="term" value="C:cytosol"/>
    <property type="evidence" value="ECO:0007669"/>
    <property type="project" value="TreeGrafter"/>
</dbReference>
<keyword evidence="2" id="KW-0805">Transcription regulation</keyword>
<dbReference type="CDD" id="cd00383">
    <property type="entry name" value="trans_reg_C"/>
    <property type="match status" value="1"/>
</dbReference>
<evidence type="ECO:0000256" key="6">
    <source>
        <dbReference type="PROSITE-ProRule" id="PRU00169"/>
    </source>
</evidence>
<dbReference type="EMBL" id="CACRTG010000011">
    <property type="protein sequence ID" value="VYT03565.1"/>
    <property type="molecule type" value="Genomic_DNA"/>
</dbReference>
<evidence type="ECO:0000256" key="3">
    <source>
        <dbReference type="ARBA" id="ARBA00023125"/>
    </source>
</evidence>
<dbReference type="GO" id="GO:0000976">
    <property type="term" value="F:transcription cis-regulatory region binding"/>
    <property type="evidence" value="ECO:0007669"/>
    <property type="project" value="TreeGrafter"/>
</dbReference>
<dbReference type="GO" id="GO:0000156">
    <property type="term" value="F:phosphorelay response regulator activity"/>
    <property type="evidence" value="ECO:0007669"/>
    <property type="project" value="TreeGrafter"/>
</dbReference>
<dbReference type="PANTHER" id="PTHR48111:SF73">
    <property type="entry name" value="ALKALINE PHOSPHATASE SYNTHESIS TRANSCRIPTIONAL REGULATORY PROTEIN PHOP"/>
    <property type="match status" value="1"/>
</dbReference>
<evidence type="ECO:0000256" key="5">
    <source>
        <dbReference type="ARBA" id="ARBA00024867"/>
    </source>
</evidence>
<dbReference type="SMART" id="SM00448">
    <property type="entry name" value="REC"/>
    <property type="match status" value="1"/>
</dbReference>
<dbReference type="InterPro" id="IPR011006">
    <property type="entry name" value="CheY-like_superfamily"/>
</dbReference>
<protein>
    <recommendedName>
        <fullName evidence="1">Stage 0 sporulation protein A homolog</fullName>
    </recommendedName>
</protein>
<dbReference type="GO" id="GO:0006355">
    <property type="term" value="P:regulation of DNA-templated transcription"/>
    <property type="evidence" value="ECO:0007669"/>
    <property type="project" value="InterPro"/>
</dbReference>
<feature type="domain" description="Response regulatory" evidence="8">
    <location>
        <begin position="2"/>
        <end position="115"/>
    </location>
</feature>
<dbReference type="AlphaFoldDB" id="A0A6N2TDB7"/>
<keyword evidence="6" id="KW-0597">Phosphoprotein</keyword>
<dbReference type="Gene3D" id="6.10.250.690">
    <property type="match status" value="1"/>
</dbReference>
<evidence type="ECO:0000313" key="10">
    <source>
        <dbReference type="EMBL" id="VYT03565.1"/>
    </source>
</evidence>
<accession>A0A6N2TDB7</accession>
<dbReference type="PANTHER" id="PTHR48111">
    <property type="entry name" value="REGULATOR OF RPOS"/>
    <property type="match status" value="1"/>
</dbReference>
<feature type="DNA-binding region" description="OmpR/PhoB-type" evidence="7">
    <location>
        <begin position="121"/>
        <end position="221"/>
    </location>
</feature>
<dbReference type="Pfam" id="PF00072">
    <property type="entry name" value="Response_reg"/>
    <property type="match status" value="1"/>
</dbReference>
<dbReference type="CDD" id="cd17574">
    <property type="entry name" value="REC_OmpR"/>
    <property type="match status" value="1"/>
</dbReference>
<comment type="function">
    <text evidence="5">May play the central regulatory role in sporulation. It may be an element of the effector pathway responsible for the activation of sporulation genes in response to nutritional stress. Spo0A may act in concert with spo0H (a sigma factor) to control the expression of some genes that are critical to the sporulation process.</text>
</comment>
<dbReference type="PROSITE" id="PS50110">
    <property type="entry name" value="RESPONSE_REGULATORY"/>
    <property type="match status" value="1"/>
</dbReference>
<evidence type="ECO:0000256" key="2">
    <source>
        <dbReference type="ARBA" id="ARBA00023015"/>
    </source>
</evidence>